<organism evidence="2 3">
    <name type="scientific">Desulfovibrio porci</name>
    <dbReference type="NCBI Taxonomy" id="2605782"/>
    <lineage>
        <taxon>Bacteria</taxon>
        <taxon>Pseudomonadati</taxon>
        <taxon>Thermodesulfobacteriota</taxon>
        <taxon>Desulfovibrionia</taxon>
        <taxon>Desulfovibrionales</taxon>
        <taxon>Desulfovibrionaceae</taxon>
        <taxon>Desulfovibrio</taxon>
    </lineage>
</organism>
<keyword evidence="3" id="KW-1185">Reference proteome</keyword>
<gene>
    <name evidence="2" type="ORF">FYJ44_14375</name>
</gene>
<evidence type="ECO:0000313" key="3">
    <source>
        <dbReference type="Proteomes" id="UP000477488"/>
    </source>
</evidence>
<dbReference type="Proteomes" id="UP000477488">
    <property type="component" value="Unassembled WGS sequence"/>
</dbReference>
<reference evidence="2 3" key="1">
    <citation type="submission" date="2019-09" db="EMBL/GenBank/DDBJ databases">
        <title>In-depth cultivation of the pig gut microbiome towards novel bacterial diversity and tailored functional studies.</title>
        <authorList>
            <person name="Wylensek D."/>
            <person name="Hitch T.C.A."/>
            <person name="Clavel T."/>
        </authorList>
    </citation>
    <scope>NUCLEOTIDE SEQUENCE [LARGE SCALE GENOMIC DNA]</scope>
    <source>
        <strain evidence="2 3">PG-178-WT-4</strain>
    </source>
</reference>
<evidence type="ECO:0000256" key="1">
    <source>
        <dbReference type="SAM" id="MobiDB-lite"/>
    </source>
</evidence>
<sequence>MRAGHMKRVAPPFTRRPSGGPCRRCGAPEIPAFCLPAERPASRITSPFITGDFIPMSRIIPLSKKAHAALTFKALDDCSFAASMTTMPLLPFEVPDAARCFPVIFPDARNAVPHALLGLGDRNVFVDTKGRWTASYLPLMAANHPFSLIEARFSEGADDEAEKSEIALAIEEDAPHFHQKDGLPLYGPDGEPTELLRGVMNAMASQYRRHRACEKALAELALHGALRERVLGVRRGNGKERRVGGLRCADRAAIMALPEATLGQWVKNGLMEMLFAHWHSLRHLQTLLDDPSCPEPAPAAGGKKKR</sequence>
<evidence type="ECO:0000313" key="2">
    <source>
        <dbReference type="EMBL" id="MSS29174.1"/>
    </source>
</evidence>
<dbReference type="InterPro" id="IPR010836">
    <property type="entry name" value="SapC"/>
</dbReference>
<dbReference type="EMBL" id="VUMH01000031">
    <property type="protein sequence ID" value="MSS29174.1"/>
    <property type="molecule type" value="Genomic_DNA"/>
</dbReference>
<protein>
    <submittedName>
        <fullName evidence="2">SapC family protein</fullName>
    </submittedName>
</protein>
<comment type="caution">
    <text evidence="2">The sequence shown here is derived from an EMBL/GenBank/DDBJ whole genome shotgun (WGS) entry which is preliminary data.</text>
</comment>
<feature type="region of interest" description="Disordered" evidence="1">
    <location>
        <begin position="1"/>
        <end position="21"/>
    </location>
</feature>
<proteinExistence type="predicted"/>
<accession>A0A6L5XPF9</accession>
<name>A0A6L5XPF9_9BACT</name>
<dbReference type="AlphaFoldDB" id="A0A6L5XPF9"/>
<dbReference type="Pfam" id="PF07277">
    <property type="entry name" value="SapC"/>
    <property type="match status" value="1"/>
</dbReference>